<comment type="caution">
    <text evidence="2">The sequence shown here is derived from an EMBL/GenBank/DDBJ whole genome shotgun (WGS) entry which is preliminary data.</text>
</comment>
<protein>
    <submittedName>
        <fullName evidence="2">Uncharacterized protein</fullName>
    </submittedName>
</protein>
<keyword evidence="3" id="KW-1185">Reference proteome</keyword>
<dbReference type="Proteomes" id="UP001239213">
    <property type="component" value="Unassembled WGS sequence"/>
</dbReference>
<dbReference type="AlphaFoldDB" id="A0AAI9UH45"/>
<evidence type="ECO:0000313" key="3">
    <source>
        <dbReference type="Proteomes" id="UP001239213"/>
    </source>
</evidence>
<gene>
    <name evidence="2" type="ORF">CCUS01_01687</name>
</gene>
<dbReference type="EMBL" id="MPDP01000282">
    <property type="protein sequence ID" value="KAK1457220.1"/>
    <property type="molecule type" value="Genomic_DNA"/>
</dbReference>
<feature type="region of interest" description="Disordered" evidence="1">
    <location>
        <begin position="102"/>
        <end position="131"/>
    </location>
</feature>
<evidence type="ECO:0000313" key="2">
    <source>
        <dbReference type="EMBL" id="KAK1457220.1"/>
    </source>
</evidence>
<organism evidence="2 3">
    <name type="scientific">Colletotrichum cuscutae</name>
    <dbReference type="NCBI Taxonomy" id="1209917"/>
    <lineage>
        <taxon>Eukaryota</taxon>
        <taxon>Fungi</taxon>
        <taxon>Dikarya</taxon>
        <taxon>Ascomycota</taxon>
        <taxon>Pezizomycotina</taxon>
        <taxon>Sordariomycetes</taxon>
        <taxon>Hypocreomycetidae</taxon>
        <taxon>Glomerellales</taxon>
        <taxon>Glomerellaceae</taxon>
        <taxon>Colletotrichum</taxon>
        <taxon>Colletotrichum acutatum species complex</taxon>
    </lineage>
</organism>
<accession>A0AAI9UH45</accession>
<proteinExistence type="predicted"/>
<feature type="region of interest" description="Disordered" evidence="1">
    <location>
        <begin position="1"/>
        <end position="21"/>
    </location>
</feature>
<reference evidence="2" key="1">
    <citation type="submission" date="2016-11" db="EMBL/GenBank/DDBJ databases">
        <title>The genome sequence of Colletotrichum cuscutae.</title>
        <authorList>
            <person name="Baroncelli R."/>
        </authorList>
    </citation>
    <scope>NUCLEOTIDE SEQUENCE</scope>
    <source>
        <strain evidence="2">IMI 304802</strain>
    </source>
</reference>
<evidence type="ECO:0000256" key="1">
    <source>
        <dbReference type="SAM" id="MobiDB-lite"/>
    </source>
</evidence>
<sequence length="131" mass="13995">MAEKLSTYKTPSSAPNLPATRHVLRPSPRAYLPKLCAFHELVLWALTPESSQEWAGVKLSAGCLGDATQPQCADSKFDGCPRSQSLGSDSGLVVYSSRSDVDSGKLLPTHAEETYQAPSAGTPTFRVPSDD</sequence>
<name>A0AAI9UH45_9PEZI</name>